<dbReference type="EMBL" id="JACJII010000001">
    <property type="protein sequence ID" value="MBA9002815.1"/>
    <property type="molecule type" value="Genomic_DNA"/>
</dbReference>
<evidence type="ECO:0000256" key="1">
    <source>
        <dbReference type="SAM" id="Coils"/>
    </source>
</evidence>
<evidence type="ECO:0000313" key="2">
    <source>
        <dbReference type="EMBL" id="MBA9002815.1"/>
    </source>
</evidence>
<keyword evidence="3" id="KW-1185">Reference proteome</keyword>
<dbReference type="AlphaFoldDB" id="A0A7W3MVS8"/>
<dbReference type="RefSeq" id="WP_182704742.1">
    <property type="nucleotide sequence ID" value="NZ_JACJII010000001.1"/>
</dbReference>
<organism evidence="2 3">
    <name type="scientific">Thermomonospora cellulosilytica</name>
    <dbReference type="NCBI Taxonomy" id="1411118"/>
    <lineage>
        <taxon>Bacteria</taxon>
        <taxon>Bacillati</taxon>
        <taxon>Actinomycetota</taxon>
        <taxon>Actinomycetes</taxon>
        <taxon>Streptosporangiales</taxon>
        <taxon>Thermomonosporaceae</taxon>
        <taxon>Thermomonospora</taxon>
    </lineage>
</organism>
<gene>
    <name evidence="2" type="ORF">HNR21_001697</name>
</gene>
<accession>A0A7W3MVS8</accession>
<dbReference type="Gene3D" id="3.40.50.150">
    <property type="entry name" value="Vaccinia Virus protein VP39"/>
    <property type="match status" value="1"/>
</dbReference>
<name>A0A7W3MVS8_9ACTN</name>
<protein>
    <recommendedName>
        <fullName evidence="4">N-6 DNA methylase</fullName>
    </recommendedName>
</protein>
<dbReference type="Proteomes" id="UP000539313">
    <property type="component" value="Unassembled WGS sequence"/>
</dbReference>
<dbReference type="SUPFAM" id="SSF53335">
    <property type="entry name" value="S-adenosyl-L-methionine-dependent methyltransferases"/>
    <property type="match status" value="1"/>
</dbReference>
<sequence>MAVSLDGVYLMSGAEIAELARVQRPVVSTWRRRHPDFPRPVAEERGQLLFDGTQIVEWLVATGRAERKEIEGDLRIYALARLGAELPPHMLVPALTSLICLRHLTGDESLDDKVTSPIGRLRGLAAEIDPDDEFLASEVGRLRTPWLPAIVDELVEAAWSTRGAFERVMDVRDRLGAADLSADRLSPELQSLVVKLADPSGLADRLGELHLADPNAGVGDLIIAVAQELRDDQALRVTACCLVSASARLVRRRLAVRDLTEDDFDVVSTADECLKDANLVVSQLPYRPSEERSPEQGLASLHGLWQQMPNGATAIVIAPADTTAALEPRGDAAEFREALLRTGCVKAVIRLPGGLLPYRPGYEVALWVLSKGITGGEHGKVLLADVSDRSLNPALIDSLVTDVLAWRNADFDGAAHGRVHTVATPIQALVPNLKATGPRQVPPLIPRYLPTMDEVLLETPERVARALELERVLWESRPDLPQFNSGLAASPQPHPPATCTIADLAAGARSRTNSLSVRSGTRLSDSDISVGLLADHSTSYPVIGPSEITEEIPLGRRRVDRVTFEWNHPNAKRSLPGDVIITMTPKPAAIVDHDGYSVIEFPARVLRLTKAGRERFTPRVLAALLNLAGRADGAVRPAQRLNELRLPLLSRSDLERLDQLLAELEDRRERARREIAALDELRSLTTNGLSDGTLTLSDFIR</sequence>
<feature type="coiled-coil region" evidence="1">
    <location>
        <begin position="654"/>
        <end position="681"/>
    </location>
</feature>
<evidence type="ECO:0000313" key="3">
    <source>
        <dbReference type="Proteomes" id="UP000539313"/>
    </source>
</evidence>
<proteinExistence type="predicted"/>
<comment type="caution">
    <text evidence="2">The sequence shown here is derived from an EMBL/GenBank/DDBJ whole genome shotgun (WGS) entry which is preliminary data.</text>
</comment>
<dbReference type="InterPro" id="IPR029063">
    <property type="entry name" value="SAM-dependent_MTases_sf"/>
</dbReference>
<evidence type="ECO:0008006" key="4">
    <source>
        <dbReference type="Google" id="ProtNLM"/>
    </source>
</evidence>
<keyword evidence="1" id="KW-0175">Coiled coil</keyword>
<reference evidence="2 3" key="1">
    <citation type="submission" date="2020-08" db="EMBL/GenBank/DDBJ databases">
        <title>Sequencing the genomes of 1000 actinobacteria strains.</title>
        <authorList>
            <person name="Klenk H.-P."/>
        </authorList>
    </citation>
    <scope>NUCLEOTIDE SEQUENCE [LARGE SCALE GENOMIC DNA]</scope>
    <source>
        <strain evidence="2 3">DSM 45823</strain>
    </source>
</reference>